<dbReference type="Pfam" id="PF14349">
    <property type="entry name" value="SprA_N"/>
    <property type="match status" value="2"/>
</dbReference>
<accession>A0ABM7VAL8</accession>
<name>A0ABM7VAL8_9BACT</name>
<gene>
    <name evidence="2" type="primary">sprA</name>
    <name evidence="2" type="ORF">PEPS_02260</name>
</gene>
<reference evidence="2 3" key="1">
    <citation type="submission" date="2021-12" db="EMBL/GenBank/DDBJ databases">
        <title>Genome sequencing of bacteria with rrn-lacking chromosome and rrn-plasmid.</title>
        <authorList>
            <person name="Anda M."/>
            <person name="Iwasaki W."/>
        </authorList>
    </citation>
    <scope>NUCLEOTIDE SEQUENCE [LARGE SCALE GENOMIC DNA]</scope>
    <source>
        <strain evidence="2 3">NBRC 101262</strain>
    </source>
</reference>
<feature type="domain" description="Gliding motility protein SprA N-terminal" evidence="1">
    <location>
        <begin position="1117"/>
        <end position="1614"/>
    </location>
</feature>
<evidence type="ECO:0000313" key="3">
    <source>
        <dbReference type="Proteomes" id="UP001354989"/>
    </source>
</evidence>
<proteinExistence type="predicted"/>
<dbReference type="InterPro" id="IPR026377">
    <property type="entry name" value="Cell_surface_SprA"/>
</dbReference>
<dbReference type="NCBIfam" id="TIGR04189">
    <property type="entry name" value="surface_SprA"/>
    <property type="match status" value="1"/>
</dbReference>
<sequence length="2381" mass="270629">MKPFQDQFYHFLVVAFIALLAIPLASATATPLFQLVQQADTVQADSTAKDSIDQKYIPRRTPDTTTEVDRPGDPFSSYQSGSPLYLKDPSNIKLDVELDTGNNYTIYEKMGNVNFRPTTNMTFEEFNRYNDDKIQTEYWRERSKGLDGESAVSGRQLIPPIYVSPIFDRIFGSSYIDINPSGYATLDFGLRYQKVANPAVPVAQQRNGGFEFQNQISMNVIGEIGDKLKVTANFDNNKAFNFQNDFRVEYTGHKEEIIKKIEIGNVSLPSSNSLITGAQNLFGVKAQFQFGKLYATTLFSTQRGKTNSIVIEGNAGGQGKNFEMVASNYDENRNFFLGQFFRSNFEKWTRGLPQVISGVNITRVEVYVLNRNNDTQTLRNVAGMMDMAEPDRTTMGKPDNSFIAPIVPSSPNDNSANAMFKNLTADPSLRNADTFTDAMIAKGFENSEDFVKINGARKLDQQEYTIHKSLGYISLFRRLQNDEMLAVAYEYTYNGQAYKVGELSEDYQNRPDSDLIFLKMLRPNKINVEAPTWNLMMKNIYNLGSSQIGPEGFDLKVIYRDDRTGIDNPSLHEGSQTKDIPLVQLLEADRLNRNNDPQPDGIFDYVADITVYPETGNIMFPVLEPFGEKLDSKFLPSEDFLKEKYVYDELYSKTKADAELENEKNKFFIKGSFQAGSGSEIVLPGIDISPNSVKLSAGGIPMTEGVDYTVDYNMGRVNITNQAILNSGKSITITYEQADLLNFQTRSLLGTRMDYRVSDNFNIGGTLLYLNERAVVSRVGIGDEPVRNVKYGFDLSYQNESRALTRMVDALPLVQTKEPSSVSINAEFAQLIPGTSNKVDGSGTAYIDDFETTVTPYSISNNWYLGATPRTADNRFIEDNGIDKLGVNFKRAKLAWYTIDNTFYQSSSRNKPANISSEDVANNYVRNIPPQEIFRERDQTLINANISTFDLAYYPEERGPYNYNPDLTNEGLLKNPEDNWGGITRAITSDVDFDKTNIEYIEFWMMDPFLDGTNGRVLDGRLNENNETGGDLFFDLGSISEDLMKDGKHAFENGLPPDGSAGGFDENEWGKVTTQQYLNNAFDNDPNSRQFQDVGLDGLRNEEEAEKFKTNFLDRILVSDAVRQAITQDVSGDDFIHYLDNSYTDRDAKILERYKNFNGMDGNSPIQNNNNNFSSAGSAYPDNEDLNNDNTISDLEEYYEYHLRLRKGDLDIGKNHIVDKVSDPSKGVNWYLFRIPVRQPDKTFGNISGFKTIRFIRTYMSGWKQPVVLRMAKFQLVGSQWRRYEKSLYDNGLGEIPEPFDTDFQVSVVNLEENSVASGEKIPYRIPPGINQDYDNTSVVSRQLNEQSMQLTIKDLQNKDARGVFKNSALDLINYGRLKMFVHGQSIQQGQTQSDQLRVFMRIGTDLRQNYYEVSWPLKITPAGSSTAEEVWPEENNLDIALDQLYAVKSARNRAGFEQSLPYTTTVDKYQITIVGRPELSSGQTLMLGVRNPDSADRMSKDVIVWFNELRATDFDRESGWAGNVRFNTKLADLGTVSGSTSYMSTGFGGIQDNISARTRESSLNYDIAANLNLDKFGLERFGIRIPMYVSYEHSKMTPKWDPLDPDIPLEASLQSFDTEAERDAYRKKVEDNTFRRSISFNNVRKVKVKEDAVPHLYDIENWAFSYAYSEITRSNVNLANYINFNHKVGVAYNYNANPFILEPFKNTKSLSSDWLKLIKDFNISLWPTSISVRGDLDRSFIRNQLYNDNLTTAGIAPTYEKYFNFNRYYNVRWALTKGLSLTYNARAFSTIDEPEGDINTQAKRDSIKMNLLRLGRLKSFDQNIRADYRLPLDKLPITDFLNADLNYSVNYTWTAGPENIEKEFDFANTLANYRQYGGTGKIDLVKLYNKNKMLREINKPKRRRRSRSTTRKIEADTIKPPSELKALKGVLRLLMMVRDVNGTISYTDGTTLPGFTKTPGLFGQDFGTASPGWPFILGSQDADIRFMLAEQGLLVENPNLTQQFSQNEMVNMNLNANLEPVKDLKIRLNMTKTKSSYFQELYRYDAQSNDFQSLTPSRNGSYSISYFMLPTTFSSFDENNMDNAFKNFENYRQTVKARLDALNPSQNGEYNLNSQDVLIPAFIAAYSGKTAEEVKLSPFPQIPIPNWRVDYAGLRNIPALKKIFSSVNLTHAYTSTYSVNSFTNSLNYSDGLDLSNNVEDYPFASEIGEDGFYIPVYVMDQIVMTEKFSPLIGVNVRTKSKISGKFEYRWERNLALNISNTQMTEMRNKDYSFDLGYTKSGLKLPFRWKGRTVVLDNDLTMRLNFVVRNTETLQRKIDDVSTITNGNINYQIRPTIAYVVNNRLNIQAYYEKTINAPKISTSFLRTATNFGVQVRFNFSQ</sequence>
<protein>
    <submittedName>
        <fullName evidence="2">Cell surface protein SprA</fullName>
    </submittedName>
</protein>
<evidence type="ECO:0000313" key="2">
    <source>
        <dbReference type="EMBL" id="BDC97945.1"/>
    </source>
</evidence>
<dbReference type="EMBL" id="AP025292">
    <property type="protein sequence ID" value="BDC97945.1"/>
    <property type="molecule type" value="Genomic_DNA"/>
</dbReference>
<organism evidence="2 3">
    <name type="scientific">Persicobacter psychrovividus</name>
    <dbReference type="NCBI Taxonomy" id="387638"/>
    <lineage>
        <taxon>Bacteria</taxon>
        <taxon>Pseudomonadati</taxon>
        <taxon>Bacteroidota</taxon>
        <taxon>Cytophagia</taxon>
        <taxon>Cytophagales</taxon>
        <taxon>Persicobacteraceae</taxon>
        <taxon>Persicobacter</taxon>
    </lineage>
</organism>
<evidence type="ECO:0000259" key="1">
    <source>
        <dbReference type="Pfam" id="PF14349"/>
    </source>
</evidence>
<feature type="domain" description="Gliding motility protein SprA N-terminal" evidence="1">
    <location>
        <begin position="101"/>
        <end position="399"/>
    </location>
</feature>
<dbReference type="InterPro" id="IPR025684">
    <property type="entry name" value="SprA_N_dom"/>
</dbReference>
<dbReference type="RefSeq" id="WP_338397425.1">
    <property type="nucleotide sequence ID" value="NZ_AP025292.1"/>
</dbReference>
<dbReference type="Proteomes" id="UP001354989">
    <property type="component" value="Chromosome"/>
</dbReference>
<keyword evidence="3" id="KW-1185">Reference proteome</keyword>